<dbReference type="GO" id="GO:0003677">
    <property type="term" value="F:DNA binding"/>
    <property type="evidence" value="ECO:0007669"/>
    <property type="project" value="UniProtKB-KW"/>
</dbReference>
<dbReference type="GO" id="GO:0046872">
    <property type="term" value="F:metal ion binding"/>
    <property type="evidence" value="ECO:0007669"/>
    <property type="project" value="InterPro"/>
</dbReference>
<dbReference type="InterPro" id="IPR038390">
    <property type="entry name" value="Metal_Tscrpt_repr_sf"/>
</dbReference>
<evidence type="ECO:0000313" key="1">
    <source>
        <dbReference type="EMBL" id="SDC40055.1"/>
    </source>
</evidence>
<dbReference type="AlphaFoldDB" id="A0A1G6LBE2"/>
<keyword evidence="2" id="KW-1185">Reference proteome</keyword>
<dbReference type="STRING" id="1236220.SAMN04488112_107128"/>
<dbReference type="Gene3D" id="1.20.58.1000">
    <property type="entry name" value="Metal-sensitive repressor, helix protomer"/>
    <property type="match status" value="1"/>
</dbReference>
<dbReference type="Proteomes" id="UP000199387">
    <property type="component" value="Unassembled WGS sequence"/>
</dbReference>
<dbReference type="InterPro" id="IPR003735">
    <property type="entry name" value="Metal_Tscrpt_repr"/>
</dbReference>
<gene>
    <name evidence="1" type="ORF">SAMN04488112_107128</name>
</gene>
<protein>
    <submittedName>
        <fullName evidence="1">DNA-binding transcriptional regulator, FrmR family</fullName>
    </submittedName>
</protein>
<accession>A0A1G6LBE2</accession>
<reference evidence="1 2" key="1">
    <citation type="submission" date="2016-10" db="EMBL/GenBank/DDBJ databases">
        <authorList>
            <person name="de Groot N.N."/>
        </authorList>
    </citation>
    <scope>NUCLEOTIDE SEQUENCE [LARGE SCALE GENOMIC DNA]</scope>
    <source>
        <strain evidence="1 2">DSM 45514</strain>
    </source>
</reference>
<proteinExistence type="predicted"/>
<dbReference type="EMBL" id="FMZA01000007">
    <property type="protein sequence ID" value="SDC40055.1"/>
    <property type="molecule type" value="Genomic_DNA"/>
</dbReference>
<name>A0A1G6LBE2_9BACL</name>
<dbReference type="PANTHER" id="PTHR33677">
    <property type="entry name" value="TRANSCRIPTIONAL REPRESSOR FRMR-RELATED"/>
    <property type="match status" value="1"/>
</dbReference>
<dbReference type="RefSeq" id="WP_091568125.1">
    <property type="nucleotide sequence ID" value="NZ_FMZA01000007.1"/>
</dbReference>
<evidence type="ECO:0000313" key="2">
    <source>
        <dbReference type="Proteomes" id="UP000199387"/>
    </source>
</evidence>
<dbReference type="OrthoDB" id="9798732at2"/>
<sequence>MTYRKEQLNRLRRVEGQMRGVLRMIEEEKSCREVVAQLSAIRNAIDRSAAILVADNLKECLQEAQNHPDDSADHLVDEAVQLLVKSR</sequence>
<dbReference type="CDD" id="cd10155">
    <property type="entry name" value="BsYrkD-like_DUF156"/>
    <property type="match status" value="1"/>
</dbReference>
<dbReference type="GO" id="GO:0045892">
    <property type="term" value="P:negative regulation of DNA-templated transcription"/>
    <property type="evidence" value="ECO:0007669"/>
    <property type="project" value="UniProtKB-ARBA"/>
</dbReference>
<dbReference type="Pfam" id="PF02583">
    <property type="entry name" value="Trns_repr_metal"/>
    <property type="match status" value="1"/>
</dbReference>
<dbReference type="PANTHER" id="PTHR33677:SF5">
    <property type="entry name" value="TRANSCRIPTIONAL REPRESSOR FRMR"/>
    <property type="match status" value="1"/>
</dbReference>
<keyword evidence="1" id="KW-0238">DNA-binding</keyword>
<organism evidence="1 2">
    <name type="scientific">Melghirimyces thermohalophilus</name>
    <dbReference type="NCBI Taxonomy" id="1236220"/>
    <lineage>
        <taxon>Bacteria</taxon>
        <taxon>Bacillati</taxon>
        <taxon>Bacillota</taxon>
        <taxon>Bacilli</taxon>
        <taxon>Bacillales</taxon>
        <taxon>Thermoactinomycetaceae</taxon>
        <taxon>Melghirimyces</taxon>
    </lineage>
</organism>